<dbReference type="InterPro" id="IPR055011">
    <property type="entry name" value="Tag1_C"/>
</dbReference>
<organism evidence="6 7">
    <name type="scientific">Sarocladium strictum</name>
    <name type="common">Black bundle disease fungus</name>
    <name type="synonym">Acremonium strictum</name>
    <dbReference type="NCBI Taxonomy" id="5046"/>
    <lineage>
        <taxon>Eukaryota</taxon>
        <taxon>Fungi</taxon>
        <taxon>Dikarya</taxon>
        <taxon>Ascomycota</taxon>
        <taxon>Pezizomycotina</taxon>
        <taxon>Sordariomycetes</taxon>
        <taxon>Hypocreomycetidae</taxon>
        <taxon>Hypocreales</taxon>
        <taxon>Sarocladiaceae</taxon>
        <taxon>Sarocladium</taxon>
    </lineage>
</organism>
<dbReference type="PANTHER" id="PTHR35895">
    <property type="entry name" value="CHROMOSOME 16, WHOLE GENOME SHOTGUN SEQUENCE"/>
    <property type="match status" value="1"/>
</dbReference>
<dbReference type="Pfam" id="PF26150">
    <property type="entry name" value="LEA-2_4"/>
    <property type="match status" value="1"/>
</dbReference>
<feature type="compositionally biased region" description="Basic and acidic residues" evidence="1">
    <location>
        <begin position="1"/>
        <end position="23"/>
    </location>
</feature>
<proteinExistence type="predicted"/>
<name>A0AA39GG55_SARSR</name>
<evidence type="ECO:0000313" key="7">
    <source>
        <dbReference type="Proteomes" id="UP001175261"/>
    </source>
</evidence>
<evidence type="ECO:0000259" key="4">
    <source>
        <dbReference type="Pfam" id="PF26150"/>
    </source>
</evidence>
<evidence type="ECO:0008006" key="8">
    <source>
        <dbReference type="Google" id="ProtNLM"/>
    </source>
</evidence>
<dbReference type="InterPro" id="IPR046368">
    <property type="entry name" value="Tag1"/>
</dbReference>
<evidence type="ECO:0000256" key="1">
    <source>
        <dbReference type="SAM" id="MobiDB-lite"/>
    </source>
</evidence>
<feature type="domain" description="Tag1-like fifth Ig-like" evidence="5">
    <location>
        <begin position="724"/>
        <end position="835"/>
    </location>
</feature>
<protein>
    <recommendedName>
        <fullName evidence="8">Pre-rRNA processing protein</fullName>
    </recommendedName>
</protein>
<keyword evidence="2" id="KW-0812">Transmembrane</keyword>
<keyword evidence="7" id="KW-1185">Reference proteome</keyword>
<accession>A0AA39GG55</accession>
<reference evidence="6" key="1">
    <citation type="submission" date="2022-10" db="EMBL/GenBank/DDBJ databases">
        <title>Determination and structural analysis of whole genome sequence of Sarocladium strictum F4-1.</title>
        <authorList>
            <person name="Hu L."/>
            <person name="Jiang Y."/>
        </authorList>
    </citation>
    <scope>NUCLEOTIDE SEQUENCE</scope>
    <source>
        <strain evidence="6">F4-1</strain>
    </source>
</reference>
<dbReference type="Pfam" id="PF26153">
    <property type="entry name" value="LEA-2L_5"/>
    <property type="match status" value="1"/>
</dbReference>
<evidence type="ECO:0000259" key="5">
    <source>
        <dbReference type="Pfam" id="PF26153"/>
    </source>
</evidence>
<feature type="domain" description="Tag1-like fourth Ig-like" evidence="4">
    <location>
        <begin position="584"/>
        <end position="699"/>
    </location>
</feature>
<keyword evidence="2" id="KW-1133">Transmembrane helix</keyword>
<evidence type="ECO:0000259" key="3">
    <source>
        <dbReference type="Pfam" id="PF22786"/>
    </source>
</evidence>
<evidence type="ECO:0000256" key="2">
    <source>
        <dbReference type="SAM" id="Phobius"/>
    </source>
</evidence>
<dbReference type="GO" id="GO:0000329">
    <property type="term" value="C:fungal-type vacuole membrane"/>
    <property type="evidence" value="ECO:0007669"/>
    <property type="project" value="InterPro"/>
</dbReference>
<dbReference type="EMBL" id="JAPDFR010000005">
    <property type="protein sequence ID" value="KAK0386556.1"/>
    <property type="molecule type" value="Genomic_DNA"/>
</dbReference>
<dbReference type="Proteomes" id="UP001175261">
    <property type="component" value="Unassembled WGS sequence"/>
</dbReference>
<sequence length="847" mass="93069">MSQDERPLLSRDDDNVQDDHDQQPTETEPLLATQRRAQNDAEIDDHDGTASEPSSAHTRPRVDKTKRRWPSIIAMAILGLVVILVILIGFLVPPAIQEYAEQASIIEPTDLSIESITPEGVRARIQGNFRLDSTRVANQNTRRIGRLVGGIFRKLQSDNTTVYVSLPHYDDIIIGSADFPPVTLSIVEGHNTAVDVVAEFKPGASTHIRMLVNEWFAGKLDTVKLTGFADVTLKSGIFPVGTHRLVDSMVFEASGLPMPEYSIDRLNFHDISMDEGKEKAVAADVSLTAYNEFPVSGTVPILAFEVLVPACNESEPYIPVADVFTKKIKVNAYSNVTADGEGIIREIPESLTQACPLSKLSPLDHFMESYIHGEDAKVYVRGSKLPSSDTPDWVEEIIKGITVPIDLPGKSFGNFIRNFSLTDVDFKLPSPFADPRDPDSQARVSGNVEVLAAIPEELNLKLGIKSIRSFADLYYEKKKLGELNLDEWQKAKSEKIPGLDGEQDLLNVTAHIVDAPVNITDSDLFGDLLQRMFFGEDDLFLDVNSTVDARVSTVLGTIVVKNVPAEGKIPVKRILRESFTNFLPQVSDLRITNTTTTGMQLQALLNCTNPTPYTAWVPYVNVHIYANESMIGDAVAQDVNVTIGNNSNILVTATWDPVLFGGDASRDASRKLLSEYLSGKNTTIVVKGHRDSIPGMPLVGEALSRMNLTMPTPRLHLPDEDPETDSRAFIREATFHVFSSTASFVLASPLHYNTIYVDFINATAFYNHTEPVGQIIYDQPFAAAPGLTDTPRMPVNWEAGNVGYDKLRAALGGSLKLDATADVTVRMGNWAETVHYEGKGIGAKVRI</sequence>
<feature type="domain" description="Tag1 C-terminal" evidence="3">
    <location>
        <begin position="459"/>
        <end position="572"/>
    </location>
</feature>
<dbReference type="PANTHER" id="PTHR35895:SF3">
    <property type="entry name" value="PRE-RRNA PROCESSING PROTEIN"/>
    <property type="match status" value="1"/>
</dbReference>
<comment type="caution">
    <text evidence="6">The sequence shown here is derived from an EMBL/GenBank/DDBJ whole genome shotgun (WGS) entry which is preliminary data.</text>
</comment>
<feature type="transmembrane region" description="Helical" evidence="2">
    <location>
        <begin position="69"/>
        <end position="92"/>
    </location>
</feature>
<dbReference type="Pfam" id="PF26174">
    <property type="entry name" value="LEA-2_1"/>
    <property type="match status" value="1"/>
</dbReference>
<dbReference type="Pfam" id="PF22786">
    <property type="entry name" value="Tag1_C"/>
    <property type="match status" value="1"/>
</dbReference>
<dbReference type="InterPro" id="IPR059066">
    <property type="entry name" value="Ig_Tag1-like_5th"/>
</dbReference>
<keyword evidence="2" id="KW-0472">Membrane</keyword>
<dbReference type="InterPro" id="IPR059065">
    <property type="entry name" value="Ig_Tag1-like_4th"/>
</dbReference>
<gene>
    <name evidence="6" type="ORF">NLU13_6391</name>
</gene>
<evidence type="ECO:0000313" key="6">
    <source>
        <dbReference type="EMBL" id="KAK0386556.1"/>
    </source>
</evidence>
<dbReference type="AlphaFoldDB" id="A0AA39GG55"/>
<feature type="region of interest" description="Disordered" evidence="1">
    <location>
        <begin position="1"/>
        <end position="64"/>
    </location>
</feature>